<reference evidence="1" key="1">
    <citation type="submission" date="2020-08" db="EMBL/GenBank/DDBJ databases">
        <title>Genome public.</title>
        <authorList>
            <person name="Liu C."/>
            <person name="Sun Q."/>
        </authorList>
    </citation>
    <scope>NUCLEOTIDE SEQUENCE</scope>
    <source>
        <strain evidence="1">NSJ-28</strain>
    </source>
</reference>
<dbReference type="AlphaFoldDB" id="A0A923LY86"/>
<accession>A0A923LY86</accession>
<proteinExistence type="predicted"/>
<organism evidence="1 2">
    <name type="scientific">Agathobaculum faecis</name>
    <dbReference type="NCBI Taxonomy" id="2763013"/>
    <lineage>
        <taxon>Bacteria</taxon>
        <taxon>Bacillati</taxon>
        <taxon>Bacillota</taxon>
        <taxon>Clostridia</taxon>
        <taxon>Eubacteriales</taxon>
        <taxon>Butyricicoccaceae</taxon>
        <taxon>Agathobaculum</taxon>
    </lineage>
</organism>
<dbReference type="Proteomes" id="UP000606499">
    <property type="component" value="Unassembled WGS sequence"/>
</dbReference>
<dbReference type="RefSeq" id="WP_107631642.1">
    <property type="nucleotide sequence ID" value="NZ_JACOPL010000020.1"/>
</dbReference>
<protein>
    <submittedName>
        <fullName evidence="1">L-2-amino-thiazoline-4-carboxylic acid hydrolase</fullName>
    </submittedName>
</protein>
<dbReference type="InterPro" id="IPR026002">
    <property type="entry name" value="ATC_hydrolase-like"/>
</dbReference>
<keyword evidence="2" id="KW-1185">Reference proteome</keyword>
<dbReference type="Pfam" id="PF14196">
    <property type="entry name" value="ATC_hydrolase"/>
    <property type="match status" value="1"/>
</dbReference>
<gene>
    <name evidence="1" type="ORF">H8S45_14140</name>
</gene>
<dbReference type="GO" id="GO:0016787">
    <property type="term" value="F:hydrolase activity"/>
    <property type="evidence" value="ECO:0007669"/>
    <property type="project" value="UniProtKB-KW"/>
</dbReference>
<name>A0A923LY86_9FIRM</name>
<comment type="caution">
    <text evidence="1">The sequence shown here is derived from an EMBL/GenBank/DDBJ whole genome shotgun (WGS) entry which is preliminary data.</text>
</comment>
<dbReference type="EMBL" id="JACOPL010000020">
    <property type="protein sequence ID" value="MBC5726591.1"/>
    <property type="molecule type" value="Genomic_DNA"/>
</dbReference>
<evidence type="ECO:0000313" key="1">
    <source>
        <dbReference type="EMBL" id="MBC5726591.1"/>
    </source>
</evidence>
<keyword evidence="1" id="KW-0378">Hydrolase</keyword>
<sequence length="241" mass="27111">MDVILSSASHHAMLFAYLAKRTIDAFGEAGKAAVTAGVRHYGEQRGRRMALRTQADGNPLDVENYLVYGEWEAFPGQMDLRFPQYAPEVHMENHCCPWYTEWSKRGLLEYGSYYCKDVDAALARGYNGMELKLLANRTLGDEFCDFIFDGCGVSTERMEAFAEKRNKIGGKAKMPWEYHVGHLYSAMRQAIVSAFGKDGENAVALAMEDYKEEYGKAAHDLVLEYADIDYDAMPAYEGIGD</sequence>
<evidence type="ECO:0000313" key="2">
    <source>
        <dbReference type="Proteomes" id="UP000606499"/>
    </source>
</evidence>